<keyword evidence="2" id="KW-1185">Reference proteome</keyword>
<reference evidence="1 2" key="1">
    <citation type="submission" date="2017-07" db="EMBL/GenBank/DDBJ databases">
        <title>Complete genome sequence of Actinoalloteichus hoggarensis DSM 45943, type strain of Actinoalloteichus hoggarensis.</title>
        <authorList>
            <person name="Ruckert C."/>
            <person name="Nouioui I."/>
            <person name="Willmese J."/>
            <person name="van Wezel G."/>
            <person name="Klenk H.-P."/>
            <person name="Kalinowski J."/>
            <person name="Zotchev S.B."/>
        </authorList>
    </citation>
    <scope>NUCLEOTIDE SEQUENCE [LARGE SCALE GENOMIC DNA]</scope>
    <source>
        <strain evidence="1 2">DSM 45943</strain>
    </source>
</reference>
<sequence>MIRLIGNLRFWALTGILLWIAAVTVLIAIDGVPN</sequence>
<evidence type="ECO:0000313" key="2">
    <source>
        <dbReference type="Proteomes" id="UP000204221"/>
    </source>
</evidence>
<dbReference type="Proteomes" id="UP000204221">
    <property type="component" value="Chromosome"/>
</dbReference>
<dbReference type="EMBL" id="CP022521">
    <property type="protein sequence ID" value="ASO18560.1"/>
    <property type="molecule type" value="Genomic_DNA"/>
</dbReference>
<organism evidence="1 2">
    <name type="scientific">Actinoalloteichus hoggarensis</name>
    <dbReference type="NCBI Taxonomy" id="1470176"/>
    <lineage>
        <taxon>Bacteria</taxon>
        <taxon>Bacillati</taxon>
        <taxon>Actinomycetota</taxon>
        <taxon>Actinomycetes</taxon>
        <taxon>Pseudonocardiales</taxon>
        <taxon>Pseudonocardiaceae</taxon>
        <taxon>Actinoalloteichus</taxon>
    </lineage>
</organism>
<accession>A0A221VYE5</accession>
<gene>
    <name evidence="1" type="ORF">AHOG_04520</name>
</gene>
<dbReference type="AlphaFoldDB" id="A0A221VYE5"/>
<protein>
    <submittedName>
        <fullName evidence="1">Uncharacterized protein</fullName>
    </submittedName>
</protein>
<proteinExistence type="predicted"/>
<dbReference type="KEGG" id="ahg:AHOG_04520"/>
<evidence type="ECO:0000313" key="1">
    <source>
        <dbReference type="EMBL" id="ASO18560.1"/>
    </source>
</evidence>
<name>A0A221VYE5_9PSEU</name>